<evidence type="ECO:0000256" key="4">
    <source>
        <dbReference type="ARBA" id="ARBA00023136"/>
    </source>
</evidence>
<dbReference type="SUPFAM" id="SSF144083">
    <property type="entry name" value="Magnesium transport protein CorA, transmembrane region"/>
    <property type="match status" value="1"/>
</dbReference>
<accession>A0A9W9Q6B8</accession>
<dbReference type="GO" id="GO:0046873">
    <property type="term" value="F:metal ion transmembrane transporter activity"/>
    <property type="evidence" value="ECO:0007669"/>
    <property type="project" value="InterPro"/>
</dbReference>
<evidence type="ECO:0000256" key="5">
    <source>
        <dbReference type="SAM" id="Phobius"/>
    </source>
</evidence>
<comment type="subcellular location">
    <subcellularLocation>
        <location evidence="1">Membrane</location>
        <topology evidence="1">Multi-pass membrane protein</topology>
    </subcellularLocation>
</comment>
<organism evidence="6 7">
    <name type="scientific">Penicillium atrosanguineum</name>
    <dbReference type="NCBI Taxonomy" id="1132637"/>
    <lineage>
        <taxon>Eukaryota</taxon>
        <taxon>Fungi</taxon>
        <taxon>Dikarya</taxon>
        <taxon>Ascomycota</taxon>
        <taxon>Pezizomycotina</taxon>
        <taxon>Eurotiomycetes</taxon>
        <taxon>Eurotiomycetidae</taxon>
        <taxon>Eurotiales</taxon>
        <taxon>Aspergillaceae</taxon>
        <taxon>Penicillium</taxon>
    </lineage>
</organism>
<comment type="caution">
    <text evidence="6">The sequence shown here is derived from an EMBL/GenBank/DDBJ whole genome shotgun (WGS) entry which is preliminary data.</text>
</comment>
<dbReference type="EMBL" id="JAPZBO010000002">
    <property type="protein sequence ID" value="KAJ5324503.1"/>
    <property type="molecule type" value="Genomic_DNA"/>
</dbReference>
<dbReference type="AlphaFoldDB" id="A0A9W9Q6B8"/>
<dbReference type="InterPro" id="IPR002523">
    <property type="entry name" value="MgTranspt_CorA/ZnTranspt_ZntB"/>
</dbReference>
<dbReference type="GO" id="GO:0016020">
    <property type="term" value="C:membrane"/>
    <property type="evidence" value="ECO:0007669"/>
    <property type="project" value="UniProtKB-SubCell"/>
</dbReference>
<reference evidence="6" key="1">
    <citation type="submission" date="2022-12" db="EMBL/GenBank/DDBJ databases">
        <authorList>
            <person name="Petersen C."/>
        </authorList>
    </citation>
    <scope>NUCLEOTIDE SEQUENCE</scope>
    <source>
        <strain evidence="6">IBT 21472</strain>
    </source>
</reference>
<dbReference type="InterPro" id="IPR045863">
    <property type="entry name" value="CorA_TM1_TM2"/>
</dbReference>
<keyword evidence="2 5" id="KW-0812">Transmembrane</keyword>
<evidence type="ECO:0000256" key="3">
    <source>
        <dbReference type="ARBA" id="ARBA00022989"/>
    </source>
</evidence>
<proteinExistence type="predicted"/>
<keyword evidence="7" id="KW-1185">Reference proteome</keyword>
<feature type="transmembrane region" description="Helical" evidence="5">
    <location>
        <begin position="163"/>
        <end position="183"/>
    </location>
</feature>
<name>A0A9W9Q6B8_9EURO</name>
<dbReference type="Proteomes" id="UP001147746">
    <property type="component" value="Unassembled WGS sequence"/>
</dbReference>
<keyword evidence="3 5" id="KW-1133">Transmembrane helix</keyword>
<protein>
    <submittedName>
        <fullName evidence="6">Mg2+ transporter protein CorA-like/Zinc transport protein ZntB</fullName>
    </submittedName>
</protein>
<evidence type="ECO:0000256" key="2">
    <source>
        <dbReference type="ARBA" id="ARBA00022692"/>
    </source>
</evidence>
<gene>
    <name evidence="6" type="ORF">N7476_003103</name>
</gene>
<evidence type="ECO:0000313" key="7">
    <source>
        <dbReference type="Proteomes" id="UP001147746"/>
    </source>
</evidence>
<dbReference type="Pfam" id="PF01544">
    <property type="entry name" value="CorA"/>
    <property type="match status" value="1"/>
</dbReference>
<feature type="transmembrane region" description="Helical" evidence="5">
    <location>
        <begin position="203"/>
        <end position="224"/>
    </location>
</feature>
<sequence>MLHSQGLETNFEAFQLHRVPFTAYFAAWREYIAQEEGQFIPLSHCLFGDFIHEPLSVGYDSLSALTSLETRLLQIPTMLASATDTLDELCVLFETVLQTTESRKGIADMRNQRRRCVAYSKTASHLQQQVHMVSGLLTNTLLFRDQFVAKEQNKSLFQLNKSAVFLTTLGLLYLPSSFMATFFGMNFFIMDETKRTIVGTSMIWIYLVSSAALTVVTFLLYNWLLRRDNSTLNKLAPKEKPTLEWNNIKKIQKRLTFRNRKNDGLQESKA</sequence>
<dbReference type="Gene3D" id="1.20.58.340">
    <property type="entry name" value="Magnesium transport protein CorA, transmembrane region"/>
    <property type="match status" value="1"/>
</dbReference>
<keyword evidence="4 5" id="KW-0472">Membrane</keyword>
<evidence type="ECO:0000313" key="6">
    <source>
        <dbReference type="EMBL" id="KAJ5324503.1"/>
    </source>
</evidence>
<reference evidence="6" key="2">
    <citation type="journal article" date="2023" name="IMA Fungus">
        <title>Comparative genomic study of the Penicillium genus elucidates a diverse pangenome and 15 lateral gene transfer events.</title>
        <authorList>
            <person name="Petersen C."/>
            <person name="Sorensen T."/>
            <person name="Nielsen M.R."/>
            <person name="Sondergaard T.E."/>
            <person name="Sorensen J.L."/>
            <person name="Fitzpatrick D.A."/>
            <person name="Frisvad J.C."/>
            <person name="Nielsen K.L."/>
        </authorList>
    </citation>
    <scope>NUCLEOTIDE SEQUENCE</scope>
    <source>
        <strain evidence="6">IBT 21472</strain>
    </source>
</reference>
<evidence type="ECO:0000256" key="1">
    <source>
        <dbReference type="ARBA" id="ARBA00004141"/>
    </source>
</evidence>